<evidence type="ECO:0000259" key="2">
    <source>
        <dbReference type="Pfam" id="PF10675"/>
    </source>
</evidence>
<evidence type="ECO:0000256" key="1">
    <source>
        <dbReference type="SAM" id="Phobius"/>
    </source>
</evidence>
<name>A0A501WY88_9GAMM</name>
<feature type="domain" description="DUF2489" evidence="2">
    <location>
        <begin position="17"/>
        <end position="141"/>
    </location>
</feature>
<dbReference type="RefSeq" id="WP_140588931.1">
    <property type="nucleotide sequence ID" value="NZ_VFRR01000017.1"/>
</dbReference>
<keyword evidence="4" id="KW-1185">Reference proteome</keyword>
<proteinExistence type="predicted"/>
<organism evidence="3 4">
    <name type="scientific">Maribrevibacterium harenarium</name>
    <dbReference type="NCBI Taxonomy" id="2589817"/>
    <lineage>
        <taxon>Bacteria</taxon>
        <taxon>Pseudomonadati</taxon>
        <taxon>Pseudomonadota</taxon>
        <taxon>Gammaproteobacteria</taxon>
        <taxon>Oceanospirillales</taxon>
        <taxon>Oceanospirillaceae</taxon>
        <taxon>Maribrevibacterium</taxon>
    </lineage>
</organism>
<evidence type="ECO:0000313" key="4">
    <source>
        <dbReference type="Proteomes" id="UP000315901"/>
    </source>
</evidence>
<dbReference type="Proteomes" id="UP000315901">
    <property type="component" value="Unassembled WGS sequence"/>
</dbReference>
<protein>
    <submittedName>
        <fullName evidence="3">DUF2489 domain-containing protein</fullName>
    </submittedName>
</protein>
<accession>A0A501WY88</accession>
<gene>
    <name evidence="3" type="ORF">FJM67_10015</name>
</gene>
<keyword evidence="1" id="KW-0812">Transmembrane</keyword>
<dbReference type="OrthoDB" id="5740155at2"/>
<keyword evidence="1" id="KW-0472">Membrane</keyword>
<sequence>MSTTAFILAICASLAVIAVSIYFIQRQLKVNQLRQAKISAGREFVQQERQKRIDSIRILLQAVEDDDKLTWTEASIRIKNLLDQLSVDFSEHETVSAFYELEAKTQHIPTHDQWNQLPANARMKYRLEMDNHETQLLERLRAGKQVLLAYSFPMPD</sequence>
<evidence type="ECO:0000313" key="3">
    <source>
        <dbReference type="EMBL" id="TPE50886.1"/>
    </source>
</evidence>
<dbReference type="Pfam" id="PF10675">
    <property type="entry name" value="DUF2489"/>
    <property type="match status" value="1"/>
</dbReference>
<dbReference type="InterPro" id="IPR019617">
    <property type="entry name" value="DUF2489"/>
</dbReference>
<feature type="transmembrane region" description="Helical" evidence="1">
    <location>
        <begin position="6"/>
        <end position="24"/>
    </location>
</feature>
<keyword evidence="1" id="KW-1133">Transmembrane helix</keyword>
<dbReference type="AlphaFoldDB" id="A0A501WY88"/>
<dbReference type="EMBL" id="VFRR01000017">
    <property type="protein sequence ID" value="TPE50886.1"/>
    <property type="molecule type" value="Genomic_DNA"/>
</dbReference>
<comment type="caution">
    <text evidence="3">The sequence shown here is derived from an EMBL/GenBank/DDBJ whole genome shotgun (WGS) entry which is preliminary data.</text>
</comment>
<reference evidence="3 4" key="1">
    <citation type="submission" date="2019-06" db="EMBL/GenBank/DDBJ databases">
        <title>A novel bacterium of genus Marinomonas, isolated from coastal sand.</title>
        <authorList>
            <person name="Huang H."/>
            <person name="Mo K."/>
            <person name="Hu Y."/>
        </authorList>
    </citation>
    <scope>NUCLEOTIDE SEQUENCE [LARGE SCALE GENOMIC DNA]</scope>
    <source>
        <strain evidence="3 4">HB171799</strain>
    </source>
</reference>